<evidence type="ECO:0000256" key="10">
    <source>
        <dbReference type="ARBA" id="ARBA00022917"/>
    </source>
</evidence>
<keyword evidence="10 14" id="KW-0648">Protein biosynthesis</keyword>
<dbReference type="PATRIC" id="fig|796940.3.peg.2139"/>
<comment type="subcellular location">
    <subcellularLocation>
        <location evidence="1 14">Cytoplasm</location>
    </subcellularLocation>
</comment>
<dbReference type="AlphaFoldDB" id="G9XFP8"/>
<dbReference type="SMART" id="SM00863">
    <property type="entry name" value="tRNA_SAD"/>
    <property type="match status" value="1"/>
</dbReference>
<evidence type="ECO:0000256" key="7">
    <source>
        <dbReference type="ARBA" id="ARBA00022833"/>
    </source>
</evidence>
<feature type="binding site" evidence="14">
    <location>
        <position position="674"/>
    </location>
    <ligand>
        <name>Zn(2+)</name>
        <dbReference type="ChEBI" id="CHEBI:29105"/>
    </ligand>
</feature>
<dbReference type="HAMAP" id="MF_00036_B">
    <property type="entry name" value="Ala_tRNA_synth_B"/>
    <property type="match status" value="1"/>
</dbReference>
<evidence type="ECO:0000256" key="11">
    <source>
        <dbReference type="ARBA" id="ARBA00023146"/>
    </source>
</evidence>
<dbReference type="InterPro" id="IPR023033">
    <property type="entry name" value="Ala_tRNA_ligase_euk/bac"/>
</dbReference>
<dbReference type="InterPro" id="IPR050058">
    <property type="entry name" value="Ala-tRNA_ligase"/>
</dbReference>
<dbReference type="Gene3D" id="6.10.250.550">
    <property type="match status" value="1"/>
</dbReference>
<dbReference type="GO" id="GO:0000049">
    <property type="term" value="F:tRNA binding"/>
    <property type="evidence" value="ECO:0007669"/>
    <property type="project" value="UniProtKB-KW"/>
</dbReference>
<dbReference type="NCBIfam" id="TIGR00344">
    <property type="entry name" value="alaS"/>
    <property type="match status" value="1"/>
</dbReference>
<evidence type="ECO:0000256" key="3">
    <source>
        <dbReference type="ARBA" id="ARBA00022555"/>
    </source>
</evidence>
<dbReference type="GO" id="GO:0008270">
    <property type="term" value="F:zinc ion binding"/>
    <property type="evidence" value="ECO:0007669"/>
    <property type="project" value="UniProtKB-UniRule"/>
</dbReference>
<dbReference type="Pfam" id="PF02272">
    <property type="entry name" value="DHHA1"/>
    <property type="match status" value="1"/>
</dbReference>
<keyword evidence="8 14" id="KW-0067">ATP-binding</keyword>
<keyword evidence="15" id="KW-0175">Coiled coil</keyword>
<keyword evidence="6 14" id="KW-0547">Nucleotide-binding</keyword>
<evidence type="ECO:0000256" key="12">
    <source>
        <dbReference type="ARBA" id="ARBA00024779"/>
    </source>
</evidence>
<dbReference type="SUPFAM" id="SSF55186">
    <property type="entry name" value="ThrRS/AlaRS common domain"/>
    <property type="match status" value="1"/>
</dbReference>
<feature type="binding site" evidence="14">
    <location>
        <position position="670"/>
    </location>
    <ligand>
        <name>Zn(2+)</name>
        <dbReference type="ChEBI" id="CHEBI:29105"/>
    </ligand>
</feature>
<dbReference type="FunFam" id="3.30.930.10:FF:000004">
    <property type="entry name" value="Alanine--tRNA ligase"/>
    <property type="match status" value="1"/>
</dbReference>
<dbReference type="Proteomes" id="UP000003379">
    <property type="component" value="Unassembled WGS sequence"/>
</dbReference>
<proteinExistence type="inferred from homology"/>
<keyword evidence="9 14" id="KW-0694">RNA-binding</keyword>
<dbReference type="GO" id="GO:0005829">
    <property type="term" value="C:cytosol"/>
    <property type="evidence" value="ECO:0007669"/>
    <property type="project" value="TreeGrafter"/>
</dbReference>
<dbReference type="Pfam" id="PF01411">
    <property type="entry name" value="tRNA-synt_2c"/>
    <property type="match status" value="1"/>
</dbReference>
<dbReference type="EC" id="6.1.1.7" evidence="14"/>
<dbReference type="InterPro" id="IPR002318">
    <property type="entry name" value="Ala-tRNA-lgiase_IIc"/>
</dbReference>
<dbReference type="GO" id="GO:0140096">
    <property type="term" value="F:catalytic activity, acting on a protein"/>
    <property type="evidence" value="ECO:0007669"/>
    <property type="project" value="UniProtKB-ARBA"/>
</dbReference>
<evidence type="ECO:0000256" key="6">
    <source>
        <dbReference type="ARBA" id="ARBA00022741"/>
    </source>
</evidence>
<dbReference type="Gene3D" id="3.10.310.40">
    <property type="match status" value="1"/>
</dbReference>
<feature type="binding site" evidence="14">
    <location>
        <position position="572"/>
    </location>
    <ligand>
        <name>Zn(2+)</name>
        <dbReference type="ChEBI" id="CHEBI:29105"/>
    </ligand>
</feature>
<dbReference type="Gene3D" id="3.30.54.20">
    <property type="match status" value="1"/>
</dbReference>
<keyword evidence="11 14" id="KW-0030">Aminoacyl-tRNA synthetase</keyword>
<dbReference type="GO" id="GO:0004813">
    <property type="term" value="F:alanine-tRNA ligase activity"/>
    <property type="evidence" value="ECO:0007669"/>
    <property type="project" value="UniProtKB-UniRule"/>
</dbReference>
<dbReference type="SUPFAM" id="SSF55681">
    <property type="entry name" value="Class II aaRS and biotin synthetases"/>
    <property type="match status" value="1"/>
</dbReference>
<dbReference type="SUPFAM" id="SSF101353">
    <property type="entry name" value="Putative anticodon-binding domain of alanyl-tRNA synthetase (AlaRS)"/>
    <property type="match status" value="1"/>
</dbReference>
<organism evidence="17 18">
    <name type="scientific">Peptoanaerobacter stomatis</name>
    <dbReference type="NCBI Taxonomy" id="796937"/>
    <lineage>
        <taxon>Bacteria</taxon>
        <taxon>Bacillati</taxon>
        <taxon>Bacillota</taxon>
        <taxon>Clostridia</taxon>
        <taxon>Peptostreptococcales</taxon>
        <taxon>Filifactoraceae</taxon>
        <taxon>Peptoanaerobacter</taxon>
    </lineage>
</organism>
<evidence type="ECO:0000256" key="2">
    <source>
        <dbReference type="ARBA" id="ARBA00008226"/>
    </source>
</evidence>
<dbReference type="InterPro" id="IPR018163">
    <property type="entry name" value="Thr/Ala-tRNA-synth_IIc_edit"/>
</dbReference>
<evidence type="ECO:0000256" key="14">
    <source>
        <dbReference type="HAMAP-Rule" id="MF_00036"/>
    </source>
</evidence>
<dbReference type="InterPro" id="IPR018165">
    <property type="entry name" value="Ala-tRNA-synth_IIc_core"/>
</dbReference>
<dbReference type="Gene3D" id="3.30.930.10">
    <property type="entry name" value="Bira Bifunctional Protein, Domain 2"/>
    <property type="match status" value="1"/>
</dbReference>
<evidence type="ECO:0000313" key="17">
    <source>
        <dbReference type="EMBL" id="EHL15791.1"/>
    </source>
</evidence>
<dbReference type="SUPFAM" id="SSF50447">
    <property type="entry name" value="Translation proteins"/>
    <property type="match status" value="1"/>
</dbReference>
<keyword evidence="7 14" id="KW-0862">Zinc</keyword>
<dbReference type="FunFam" id="3.30.54.20:FF:000001">
    <property type="entry name" value="Alanine--tRNA ligase"/>
    <property type="match status" value="1"/>
</dbReference>
<dbReference type="PANTHER" id="PTHR11777:SF9">
    <property type="entry name" value="ALANINE--TRNA LIGASE, CYTOPLASMIC"/>
    <property type="match status" value="1"/>
</dbReference>
<evidence type="ECO:0000313" key="18">
    <source>
        <dbReference type="Proteomes" id="UP000003379"/>
    </source>
</evidence>
<dbReference type="InterPro" id="IPR045864">
    <property type="entry name" value="aa-tRNA-synth_II/BPL/LPL"/>
</dbReference>
<dbReference type="GO" id="GO:0016740">
    <property type="term" value="F:transferase activity"/>
    <property type="evidence" value="ECO:0007669"/>
    <property type="project" value="UniProtKB-ARBA"/>
</dbReference>
<evidence type="ECO:0000259" key="16">
    <source>
        <dbReference type="PROSITE" id="PS50860"/>
    </source>
</evidence>
<dbReference type="InterPro" id="IPR018162">
    <property type="entry name" value="Ala-tRNA-ligase_IIc_anticod-bd"/>
</dbReference>
<comment type="cofactor">
    <cofactor evidence="14">
        <name>Zn(2+)</name>
        <dbReference type="ChEBI" id="CHEBI:29105"/>
    </cofactor>
    <text evidence="14">Binds 1 zinc ion per subunit.</text>
</comment>
<evidence type="ECO:0000256" key="15">
    <source>
        <dbReference type="SAM" id="Coils"/>
    </source>
</evidence>
<dbReference type="EMBL" id="AFZG01000085">
    <property type="protein sequence ID" value="EHL15791.1"/>
    <property type="molecule type" value="Genomic_DNA"/>
</dbReference>
<dbReference type="PANTHER" id="PTHR11777">
    <property type="entry name" value="ALANYL-TRNA SYNTHETASE"/>
    <property type="match status" value="1"/>
</dbReference>
<evidence type="ECO:0000256" key="8">
    <source>
        <dbReference type="ARBA" id="ARBA00022840"/>
    </source>
</evidence>
<dbReference type="PROSITE" id="PS50860">
    <property type="entry name" value="AA_TRNA_LIGASE_II_ALA"/>
    <property type="match status" value="1"/>
</dbReference>
<evidence type="ECO:0000256" key="4">
    <source>
        <dbReference type="ARBA" id="ARBA00022598"/>
    </source>
</evidence>
<protein>
    <recommendedName>
        <fullName evidence="14">Alanine--tRNA ligase</fullName>
        <ecNumber evidence="14">6.1.1.7</ecNumber>
    </recommendedName>
    <alternativeName>
        <fullName evidence="14">Alanyl-tRNA synthetase</fullName>
        <shortName evidence="14">AlaRS</shortName>
    </alternativeName>
</protein>
<evidence type="ECO:0000256" key="1">
    <source>
        <dbReference type="ARBA" id="ARBA00004496"/>
    </source>
</evidence>
<dbReference type="GO" id="GO:0005524">
    <property type="term" value="F:ATP binding"/>
    <property type="evidence" value="ECO:0007669"/>
    <property type="project" value="UniProtKB-UniRule"/>
</dbReference>
<feature type="coiled-coil region" evidence="15">
    <location>
        <begin position="412"/>
        <end position="439"/>
    </location>
</feature>
<dbReference type="STRING" id="796937.HMPREF9630_01904"/>
<evidence type="ECO:0000256" key="5">
    <source>
        <dbReference type="ARBA" id="ARBA00022723"/>
    </source>
</evidence>
<dbReference type="InterPro" id="IPR009000">
    <property type="entry name" value="Transl_B-barrel_sf"/>
</dbReference>
<sequence>MEFMKANDIRKKYLDFFKSKEHYVKNSFSLVPKNDKSLLLINAGMAPLKNYFLGIEIPPSKRMATCQKCVRTGDIENVGRTARHATFFEMLGNFSFGDYFKKEATSFAWEFVTKILKLDEDKLWVTVYEEDDEAFDIWKNKVGVSEERIVRLGKDDNFWEIGNGQGPCGPCSEIYIDRGKEYGCDDPNCKPGCDCDRFLEFWNLVFTQFDKQVDGSYKKLEHPNIDTGMGLERMACIMQGVDSIFDIDTMKQIRTKICEISGKKYNENEKTDVSIRIITDHLRAITFMVSDGIVPSNEGRGYVLRRLARRAIRHAKLIGIDKKFINDVANVVIDVYADGYEDLVTNKDYINKILKMEEEKFNETLDTGINILNSYIEDAVKNNDKKIKGEDAFKLYDTYGFPLELTIEIAEEKNCSVDKEEFENQMQQQRERARNARAKGTDIGWKDEISSLDLSVKNTEFVGYDSLEIENSIQDIIFEKEIVDEALQGQEVILIFDRTPFYAESGGQVGDIGQISGENFKIIVNDVKKSTNGLYLHHCIIEEGRVKKYEKAVLKVDKDIRFAIKRNHTATHLLHKALKIVLGDHIQQAGSLVSSDRLRFDFNHFSGMSKEEISMVEKIVNEQIYNALSVKTEVMSIEDAKNTGAMSLFDEKYGDIVRVLSIGDFSKEFCGGTHVTNSNDIGMFKITSEGGVASGVRRIEAITGLKVYEYLLGEERLIDTVSNIIKSSKENIEKRITEVVEENKSLDKKLKQIQNESAKNTLDTLIKNAKQIKDVKLITYSYENMQDDVLRDIMQEIIDKTENTIVIFSNVITETGKLSFICMVDKALIPKYNAGKIVKEVAVTTGGNGGGKPNMAQAGGKDISKISEAFAKAKEFIENI</sequence>
<dbReference type="Pfam" id="PF07973">
    <property type="entry name" value="tRNA_SAD"/>
    <property type="match status" value="1"/>
</dbReference>
<keyword evidence="14" id="KW-0963">Cytoplasm</keyword>
<dbReference type="CDD" id="cd00673">
    <property type="entry name" value="AlaRS_core"/>
    <property type="match status" value="1"/>
</dbReference>
<keyword evidence="5 14" id="KW-0479">Metal-binding</keyword>
<comment type="catalytic activity">
    <reaction evidence="13 14">
        <text>tRNA(Ala) + L-alanine + ATP = L-alanyl-tRNA(Ala) + AMP + diphosphate</text>
        <dbReference type="Rhea" id="RHEA:12540"/>
        <dbReference type="Rhea" id="RHEA-COMP:9657"/>
        <dbReference type="Rhea" id="RHEA-COMP:9923"/>
        <dbReference type="ChEBI" id="CHEBI:30616"/>
        <dbReference type="ChEBI" id="CHEBI:33019"/>
        <dbReference type="ChEBI" id="CHEBI:57972"/>
        <dbReference type="ChEBI" id="CHEBI:78442"/>
        <dbReference type="ChEBI" id="CHEBI:78497"/>
        <dbReference type="ChEBI" id="CHEBI:456215"/>
        <dbReference type="EC" id="6.1.1.7"/>
    </reaction>
</comment>
<dbReference type="InterPro" id="IPR003156">
    <property type="entry name" value="DHHA1_dom"/>
</dbReference>
<dbReference type="GO" id="GO:0002161">
    <property type="term" value="F:aminoacyl-tRNA deacylase activity"/>
    <property type="evidence" value="ECO:0007669"/>
    <property type="project" value="TreeGrafter"/>
</dbReference>
<dbReference type="HOGENOM" id="CLU_004485_1_1_9"/>
<dbReference type="RefSeq" id="WP_009528875.1">
    <property type="nucleotide sequence ID" value="NZ_JH414599.1"/>
</dbReference>
<name>G9XFP8_9FIRM</name>
<gene>
    <name evidence="14" type="primary">alaS</name>
    <name evidence="17" type="ORF">HMPREF9628_00714</name>
</gene>
<dbReference type="PRINTS" id="PR00980">
    <property type="entry name" value="TRNASYNTHALA"/>
</dbReference>
<dbReference type="InterPro" id="IPR012947">
    <property type="entry name" value="tRNA_SAD"/>
</dbReference>
<keyword evidence="4 14" id="KW-0436">Ligase</keyword>
<reference evidence="17 18" key="1">
    <citation type="submission" date="2011-08" db="EMBL/GenBank/DDBJ databases">
        <title>The Genome Sequence of Eubacteriaceae bacterium CM5.</title>
        <authorList>
            <consortium name="The Broad Institute Genome Sequencing Platform"/>
            <person name="Earl A."/>
            <person name="Ward D."/>
            <person name="Feldgarden M."/>
            <person name="Gevers D."/>
            <person name="Sizova M."/>
            <person name="Hazen A."/>
            <person name="Epstein S."/>
            <person name="Young S.K."/>
            <person name="Zeng Q."/>
            <person name="Gargeya S."/>
            <person name="Fitzgerald M."/>
            <person name="Haas B."/>
            <person name="Abouelleil A."/>
            <person name="Alvarado L."/>
            <person name="Arachchi H.M."/>
            <person name="Berlin A."/>
            <person name="Brown A."/>
            <person name="Chapman S.B."/>
            <person name="Chen Z."/>
            <person name="Dunbar C."/>
            <person name="Freedman E."/>
            <person name="Gearin G."/>
            <person name="Gellesch M."/>
            <person name="Goldberg J."/>
            <person name="Griggs A."/>
            <person name="Gujja S."/>
            <person name="Heiman D."/>
            <person name="Howarth C."/>
            <person name="Larson L."/>
            <person name="Lui A."/>
            <person name="MacDonald P.J.P."/>
            <person name="Montmayeur A."/>
            <person name="Murphy C."/>
            <person name="Neiman D."/>
            <person name="Pearson M."/>
            <person name="Priest M."/>
            <person name="Roberts A."/>
            <person name="Saif S."/>
            <person name="Shea T."/>
            <person name="Shenoy N."/>
            <person name="Sisk P."/>
            <person name="Stolte C."/>
            <person name="Sykes S."/>
            <person name="Wortman J."/>
            <person name="Nusbaum C."/>
            <person name="Birren B."/>
        </authorList>
    </citation>
    <scope>NUCLEOTIDE SEQUENCE [LARGE SCALE GENOMIC DNA]</scope>
    <source>
        <strain evidence="17 18">CM5</strain>
    </source>
</reference>
<comment type="function">
    <text evidence="12 14">Catalyzes the attachment of alanine to tRNA(Ala) in a two-step reaction: alanine is first activated by ATP to form Ala-AMP and then transferred to the acceptor end of tRNA(Ala). Also edits incorrectly charged Ser-tRNA(Ala) and Gly-tRNA(Ala) via its editing domain.</text>
</comment>
<dbReference type="Gene3D" id="3.30.980.10">
    <property type="entry name" value="Threonyl-trna Synthetase, Chain A, domain 2"/>
    <property type="match status" value="1"/>
</dbReference>
<feature type="domain" description="Alanyl-transfer RNA synthetases family profile" evidence="16">
    <location>
        <begin position="4"/>
        <end position="713"/>
    </location>
</feature>
<dbReference type="Gene3D" id="2.40.30.130">
    <property type="match status" value="1"/>
</dbReference>
<evidence type="ECO:0000256" key="13">
    <source>
        <dbReference type="ARBA" id="ARBA00048300"/>
    </source>
</evidence>
<dbReference type="FunFam" id="3.10.310.40:FF:000001">
    <property type="entry name" value="Alanine--tRNA ligase"/>
    <property type="match status" value="1"/>
</dbReference>
<dbReference type="FunFam" id="2.40.30.130:FF:000001">
    <property type="entry name" value="Alanine--tRNA ligase"/>
    <property type="match status" value="1"/>
</dbReference>
<feature type="coiled-coil region" evidence="15">
    <location>
        <begin position="729"/>
        <end position="775"/>
    </location>
</feature>
<comment type="caution">
    <text evidence="17">The sequence shown here is derived from an EMBL/GenBank/DDBJ whole genome shotgun (WGS) entry which is preliminary data.</text>
</comment>
<dbReference type="InterPro" id="IPR018164">
    <property type="entry name" value="Ala-tRNA-synth_IIc_N"/>
</dbReference>
<comment type="domain">
    <text evidence="14">Consists of three domains; the N-terminal catalytic domain, the editing domain and the C-terminal C-Ala domain. The editing domain removes incorrectly charged amino acids, while the C-Ala domain, along with tRNA(Ala), serves as a bridge to cooperatively bring together the editing and aminoacylation centers thus stimulating deacylation of misacylated tRNAs.</text>
</comment>
<accession>G9XFP8</accession>
<evidence type="ECO:0000256" key="9">
    <source>
        <dbReference type="ARBA" id="ARBA00022884"/>
    </source>
</evidence>
<comment type="similarity">
    <text evidence="2 14">Belongs to the class-II aminoacyl-tRNA synthetase family.</text>
</comment>
<dbReference type="FunFam" id="3.30.980.10:FF:000004">
    <property type="entry name" value="Alanine--tRNA ligase, cytoplasmic"/>
    <property type="match status" value="1"/>
</dbReference>
<dbReference type="GO" id="GO:0006419">
    <property type="term" value="P:alanyl-tRNA aminoacylation"/>
    <property type="evidence" value="ECO:0007669"/>
    <property type="project" value="UniProtKB-UniRule"/>
</dbReference>
<keyword evidence="3 14" id="KW-0820">tRNA-binding</keyword>
<feature type="binding site" evidence="14">
    <location>
        <position position="568"/>
    </location>
    <ligand>
        <name>Zn(2+)</name>
        <dbReference type="ChEBI" id="CHEBI:29105"/>
    </ligand>
</feature>